<dbReference type="OrthoDB" id="8777598at2"/>
<name>A0A1E7WGQ0_9BURK</name>
<protein>
    <recommendedName>
        <fullName evidence="4">DUF4197 domain-containing protein</fullName>
    </recommendedName>
</protein>
<evidence type="ECO:0008006" key="4">
    <source>
        <dbReference type="Google" id="ProtNLM"/>
    </source>
</evidence>
<feature type="signal peptide" evidence="1">
    <location>
        <begin position="1"/>
        <end position="23"/>
    </location>
</feature>
<organism evidence="2 3">
    <name type="scientific">Duganella phyllosphaerae</name>
    <dbReference type="NCBI Taxonomy" id="762836"/>
    <lineage>
        <taxon>Bacteria</taxon>
        <taxon>Pseudomonadati</taxon>
        <taxon>Pseudomonadota</taxon>
        <taxon>Betaproteobacteria</taxon>
        <taxon>Burkholderiales</taxon>
        <taxon>Oxalobacteraceae</taxon>
        <taxon>Telluria group</taxon>
        <taxon>Duganella</taxon>
    </lineage>
</organism>
<keyword evidence="1" id="KW-0732">Signal</keyword>
<dbReference type="Proteomes" id="UP000175989">
    <property type="component" value="Unassembled WGS sequence"/>
</dbReference>
<gene>
    <name evidence="2" type="ORF">DUPY_35010</name>
</gene>
<dbReference type="EMBL" id="LROM01000096">
    <property type="protein sequence ID" value="OEZ97668.1"/>
    <property type="molecule type" value="Genomic_DNA"/>
</dbReference>
<keyword evidence="3" id="KW-1185">Reference proteome</keyword>
<accession>A0A1E7WGQ0</accession>
<comment type="caution">
    <text evidence="2">The sequence shown here is derived from an EMBL/GenBank/DDBJ whole genome shotgun (WGS) entry which is preliminary data.</text>
</comment>
<feature type="chain" id="PRO_5009207076" description="DUF4197 domain-containing protein" evidence="1">
    <location>
        <begin position="24"/>
        <end position="207"/>
    </location>
</feature>
<dbReference type="RefSeq" id="WP_070249678.1">
    <property type="nucleotide sequence ID" value="NZ_LROM01000096.1"/>
</dbReference>
<evidence type="ECO:0000313" key="3">
    <source>
        <dbReference type="Proteomes" id="UP000175989"/>
    </source>
</evidence>
<proteinExistence type="predicted"/>
<reference evidence="3" key="1">
    <citation type="journal article" date="2016" name="Front. Microbiol.">
        <title>Molecular Keys to the Janthinobacterium and Duganella spp. Interaction with the Plant Pathogen Fusarium graminearum.</title>
        <authorList>
            <person name="Haack F.S."/>
            <person name="Poehlein A."/>
            <person name="Kroger C."/>
            <person name="Voigt C.A."/>
            <person name="Piepenbring M."/>
            <person name="Bode H.B."/>
            <person name="Daniel R."/>
            <person name="Schafer W."/>
            <person name="Streit W.R."/>
        </authorList>
    </citation>
    <scope>NUCLEOTIDE SEQUENCE [LARGE SCALE GENOMIC DNA]</scope>
    <source>
        <strain evidence="3">T54</strain>
    </source>
</reference>
<sequence>MKTSYVKAIAGVALVLLSGMASAQLGGFAKSLGGGSGGGVTAEQIVNKYVGAAQSVMRADAGMLSAVGLKDEAEKASVQAKNLTEGATKNSLEEASAVQTASSAALEKALKGKNVEMDAASKKQFAGSLGELAKGVLQYVGVSKDASGFKPGMSSLGASANSALYVAKSLPDSIKNLGSTLKLAIEFSKANNIPVPKEAADATALLN</sequence>
<dbReference type="AlphaFoldDB" id="A0A1E7WGQ0"/>
<evidence type="ECO:0000256" key="1">
    <source>
        <dbReference type="SAM" id="SignalP"/>
    </source>
</evidence>
<evidence type="ECO:0000313" key="2">
    <source>
        <dbReference type="EMBL" id="OEZ97668.1"/>
    </source>
</evidence>